<dbReference type="PROSITE" id="PS00636">
    <property type="entry name" value="DNAJ_1"/>
    <property type="match status" value="1"/>
</dbReference>
<dbReference type="PANTHER" id="PTHR44144:SF1">
    <property type="entry name" value="DNAJ HOMOLOG SUBFAMILY C MEMBER 9"/>
    <property type="match status" value="1"/>
</dbReference>
<dbReference type="eggNOG" id="KOG0719">
    <property type="taxonomic scope" value="Eukaryota"/>
</dbReference>
<dbReference type="InterPro" id="IPR036869">
    <property type="entry name" value="J_dom_sf"/>
</dbReference>
<accession>A3GF23</accession>
<dbReference type="GO" id="GO:0031072">
    <property type="term" value="F:heat shock protein binding"/>
    <property type="evidence" value="ECO:0007669"/>
    <property type="project" value="TreeGrafter"/>
</dbReference>
<dbReference type="HOGENOM" id="CLU_055868_0_2_1"/>
<dbReference type="OrthoDB" id="110024at2759"/>
<name>A3GF23_PICST</name>
<evidence type="ECO:0000256" key="1">
    <source>
        <dbReference type="SAM" id="Coils"/>
    </source>
</evidence>
<dbReference type="PRINTS" id="PR00625">
    <property type="entry name" value="JDOMAIN"/>
</dbReference>
<dbReference type="PROSITE" id="PS50076">
    <property type="entry name" value="DNAJ_2"/>
    <property type="match status" value="1"/>
</dbReference>
<dbReference type="InterPro" id="IPR052594">
    <property type="entry name" value="J_domain-containing_protein"/>
</dbReference>
<dbReference type="PANTHER" id="PTHR44144">
    <property type="entry name" value="DNAJ HOMOLOG SUBFAMILY C MEMBER 9"/>
    <property type="match status" value="1"/>
</dbReference>
<evidence type="ECO:0000259" key="2">
    <source>
        <dbReference type="PROSITE" id="PS50076"/>
    </source>
</evidence>
<dbReference type="Proteomes" id="UP000002258">
    <property type="component" value="Chromosome 1"/>
</dbReference>
<feature type="coiled-coil region" evidence="1">
    <location>
        <begin position="188"/>
        <end position="218"/>
    </location>
</feature>
<reference evidence="3 4" key="1">
    <citation type="journal article" date="2007" name="Nat. Biotechnol.">
        <title>Genome sequence of the lignocellulose-bioconverting and xylose-fermenting yeast Pichia stipitis.</title>
        <authorList>
            <person name="Jeffries T.W."/>
            <person name="Grigoriev I.V."/>
            <person name="Grimwood J."/>
            <person name="Laplaza J.M."/>
            <person name="Aerts A."/>
            <person name="Salamov A."/>
            <person name="Schmutz J."/>
            <person name="Lindquist E."/>
            <person name="Dehal P."/>
            <person name="Shapiro H."/>
            <person name="Jin Y.S."/>
            <person name="Passoth V."/>
            <person name="Richardson P.M."/>
        </authorList>
    </citation>
    <scope>NUCLEOTIDE SEQUENCE [LARGE SCALE GENOMIC DNA]</scope>
    <source>
        <strain evidence="4">ATCC 58785 / CBS 6054 / NBRC 10063 / NRRL Y-11545</strain>
    </source>
</reference>
<proteinExistence type="predicted"/>
<dbReference type="Gene3D" id="1.10.287.110">
    <property type="entry name" value="DnaJ domain"/>
    <property type="match status" value="1"/>
</dbReference>
<dbReference type="SUPFAM" id="SSF46565">
    <property type="entry name" value="Chaperone J-domain"/>
    <property type="match status" value="1"/>
</dbReference>
<comment type="caution">
    <text evidence="3">The sequence shown here is derived from an EMBL/GenBank/DDBJ whole genome shotgun (WGS) entry which is preliminary data.</text>
</comment>
<evidence type="ECO:0000313" key="4">
    <source>
        <dbReference type="Proteomes" id="UP000002258"/>
    </source>
</evidence>
<dbReference type="KEGG" id="pic:PICST_51727"/>
<dbReference type="CDD" id="cd06257">
    <property type="entry name" value="DnaJ"/>
    <property type="match status" value="1"/>
</dbReference>
<dbReference type="SMART" id="SM00271">
    <property type="entry name" value="DnaJ"/>
    <property type="match status" value="1"/>
</dbReference>
<keyword evidence="4" id="KW-1185">Reference proteome</keyword>
<dbReference type="InterPro" id="IPR018253">
    <property type="entry name" value="DnaJ_domain_CS"/>
</dbReference>
<organism evidence="3 4">
    <name type="scientific">Scheffersomyces stipitis (strain ATCC 58785 / CBS 6054 / NBRC 10063 / NRRL Y-11545)</name>
    <name type="common">Yeast</name>
    <name type="synonym">Pichia stipitis</name>
    <dbReference type="NCBI Taxonomy" id="322104"/>
    <lineage>
        <taxon>Eukaryota</taxon>
        <taxon>Fungi</taxon>
        <taxon>Dikarya</taxon>
        <taxon>Ascomycota</taxon>
        <taxon>Saccharomycotina</taxon>
        <taxon>Pichiomycetes</taxon>
        <taxon>Debaryomycetaceae</taxon>
        <taxon>Scheffersomyces</taxon>
    </lineage>
</organism>
<dbReference type="AlphaFoldDB" id="A3GF23"/>
<dbReference type="EMBL" id="AAVQ01000001">
    <property type="protein sequence ID" value="EAZ63271.2"/>
    <property type="molecule type" value="Genomic_DNA"/>
</dbReference>
<dbReference type="GeneID" id="4850872"/>
<protein>
    <recommendedName>
        <fullName evidence="2">J domain-containing protein</fullName>
    </recommendedName>
</protein>
<evidence type="ECO:0000313" key="3">
    <source>
        <dbReference type="EMBL" id="EAZ63271.2"/>
    </source>
</evidence>
<dbReference type="Pfam" id="PF23302">
    <property type="entry name" value="HTH_DNAJC9"/>
    <property type="match status" value="1"/>
</dbReference>
<dbReference type="InterPro" id="IPR056453">
    <property type="entry name" value="HTH_DNAJC9"/>
</dbReference>
<keyword evidence="1" id="KW-0175">Coiled coil</keyword>
<dbReference type="InParanoid" id="A3GF23"/>
<gene>
    <name evidence="3" type="ORF">PICST_51727</name>
</gene>
<dbReference type="InterPro" id="IPR001623">
    <property type="entry name" value="DnaJ_domain"/>
</dbReference>
<dbReference type="Pfam" id="PF00226">
    <property type="entry name" value="DnaJ"/>
    <property type="match status" value="1"/>
</dbReference>
<dbReference type="RefSeq" id="XP_001387294.2">
    <property type="nucleotide sequence ID" value="XM_001387257.1"/>
</dbReference>
<sequence length="281" mass="33422">MGVPFPDIDPYEVLLVEKSATPIEIKRAYKRLCLKYHPDKLQQNQSEPEVDQDFFAKVQFSYSILSDGVRRQRYDQTGNLAEFDMDEEDGFNWKEYFDSLNDKITIDMIQEDKVKYQNSEEEKQDIISNFIYYEGDFLKLFELIPHLEFTEEEEARAFKIIESELPDIEESLDLQTLKSWEKYKKSRKTKVRQMLKKLAKEAKEAEELEKMIKDKGKRKLRNESDLGALIRSRQANRLDDLINTLETKYVDKKGSKRGRAEVDDDEFERIQRDMLKNKKKV</sequence>
<dbReference type="GO" id="GO:0005634">
    <property type="term" value="C:nucleus"/>
    <property type="evidence" value="ECO:0007669"/>
    <property type="project" value="TreeGrafter"/>
</dbReference>
<dbReference type="GO" id="GO:0005737">
    <property type="term" value="C:cytoplasm"/>
    <property type="evidence" value="ECO:0007669"/>
    <property type="project" value="TreeGrafter"/>
</dbReference>
<feature type="domain" description="J" evidence="2">
    <location>
        <begin position="9"/>
        <end position="78"/>
    </location>
</feature>
<dbReference type="OMA" id="WLDLWSK"/>